<evidence type="ECO:0000313" key="9">
    <source>
        <dbReference type="EMBL" id="MBC1171054.1"/>
    </source>
</evidence>
<keyword evidence="4" id="KW-0560">Oxidoreductase</keyword>
<reference evidence="9" key="1">
    <citation type="journal article" date="2020" name="BMC">
        <title>Leishmania infection induces a limited differential gene expression in the sand fly midgut.</title>
        <authorList>
            <person name="Coutinho-Abreu I.V."/>
            <person name="Serafim T.D."/>
            <person name="Meneses C."/>
            <person name="Kamhawi S."/>
            <person name="Oliveira F."/>
            <person name="Valenzuela J.G."/>
        </authorList>
    </citation>
    <scope>NUCLEOTIDE SEQUENCE</scope>
    <source>
        <strain evidence="9">Jacobina</strain>
        <tissue evidence="9">Midgut</tissue>
    </source>
</reference>
<evidence type="ECO:0000256" key="3">
    <source>
        <dbReference type="ARBA" id="ARBA00022857"/>
    </source>
</evidence>
<evidence type="ECO:0000256" key="2">
    <source>
        <dbReference type="ARBA" id="ARBA00012852"/>
    </source>
</evidence>
<keyword evidence="8" id="KW-1133">Transmembrane helix</keyword>
<dbReference type="EMBL" id="GITU01002351">
    <property type="protein sequence ID" value="MBC1171054.1"/>
    <property type="molecule type" value="Transcribed_RNA"/>
</dbReference>
<keyword evidence="5" id="KW-0443">Lipid metabolism</keyword>
<keyword evidence="8" id="KW-0472">Membrane</keyword>
<dbReference type="InterPro" id="IPR002347">
    <property type="entry name" value="SDR_fam"/>
</dbReference>
<evidence type="ECO:0000256" key="1">
    <source>
        <dbReference type="ARBA" id="ARBA00004891"/>
    </source>
</evidence>
<name>A0A7G3AH56_LUTLO</name>
<sequence length="322" mass="36073">MENSTWAWIGGTIGVVLLLIILLYLLHKFVQGGQFKKDHILMDGKVVIITGANTGIGKESAIDLARRGAKVYMGCRDKKRGEEARLEVIEKSGNPHVYFRPLDLASMASIRTFAANFKNEETRLDVLMNNAGVMMIPKCHTEDGFEMQIGVNHMGHFLLTNLLLDLLKKSAPSRIINVSSLAHSMGQINKADLNSDKSYNRISAYGQSKLANILFTRELARRLEGTKVTVNALHPGVVNTELARHFPAFFHFILRPAMYTIYKTPKSGAQTQIRLAVDPVLEDVTGKYFSDCKEVKPRPQALDDEMAAWLWNESVKWTKLEG</sequence>
<dbReference type="AlphaFoldDB" id="A0A7G3AH56"/>
<dbReference type="PANTHER" id="PTHR43157:SF31">
    <property type="entry name" value="PHOSPHATIDYLINOSITOL-GLYCAN BIOSYNTHESIS CLASS F PROTEIN"/>
    <property type="match status" value="1"/>
</dbReference>
<dbReference type="Pfam" id="PF00106">
    <property type="entry name" value="adh_short"/>
    <property type="match status" value="1"/>
</dbReference>
<protein>
    <recommendedName>
        <fullName evidence="2">NADP-retinol dehydrogenase</fullName>
        <ecNumber evidence="2">1.1.1.300</ecNumber>
    </recommendedName>
</protein>
<proteinExistence type="inferred from homology"/>
<evidence type="ECO:0000256" key="7">
    <source>
        <dbReference type="RuleBase" id="RU000363"/>
    </source>
</evidence>
<comment type="similarity">
    <text evidence="7">Belongs to the short-chain dehydrogenases/reductases (SDR) family.</text>
</comment>
<dbReference type="NCBIfam" id="NF004846">
    <property type="entry name" value="PRK06197.1"/>
    <property type="match status" value="1"/>
</dbReference>
<dbReference type="SUPFAM" id="SSF51735">
    <property type="entry name" value="NAD(P)-binding Rossmann-fold domains"/>
    <property type="match status" value="1"/>
</dbReference>
<organism evidence="9">
    <name type="scientific">Lutzomyia longipalpis</name>
    <name type="common">Sand fly</name>
    <dbReference type="NCBI Taxonomy" id="7200"/>
    <lineage>
        <taxon>Eukaryota</taxon>
        <taxon>Metazoa</taxon>
        <taxon>Ecdysozoa</taxon>
        <taxon>Arthropoda</taxon>
        <taxon>Hexapoda</taxon>
        <taxon>Insecta</taxon>
        <taxon>Pterygota</taxon>
        <taxon>Neoptera</taxon>
        <taxon>Endopterygota</taxon>
        <taxon>Diptera</taxon>
        <taxon>Nematocera</taxon>
        <taxon>Psychodoidea</taxon>
        <taxon>Psychodidae</taxon>
        <taxon>Lutzomyia</taxon>
        <taxon>Lutzomyia</taxon>
    </lineage>
</organism>
<dbReference type="FunFam" id="3.40.50.720:FF:000145">
    <property type="entry name" value="Retinol dehydrogenase 12"/>
    <property type="match status" value="1"/>
</dbReference>
<comment type="catalytic activity">
    <reaction evidence="6">
        <text>all-trans-retinol + NADP(+) = all-trans-retinal + NADPH + H(+)</text>
        <dbReference type="Rhea" id="RHEA:25033"/>
        <dbReference type="ChEBI" id="CHEBI:15378"/>
        <dbReference type="ChEBI" id="CHEBI:17336"/>
        <dbReference type="ChEBI" id="CHEBI:17898"/>
        <dbReference type="ChEBI" id="CHEBI:57783"/>
        <dbReference type="ChEBI" id="CHEBI:58349"/>
        <dbReference type="EC" id="1.1.1.300"/>
    </reaction>
</comment>
<evidence type="ECO:0000256" key="5">
    <source>
        <dbReference type="ARBA" id="ARBA00023098"/>
    </source>
</evidence>
<dbReference type="PANTHER" id="PTHR43157">
    <property type="entry name" value="PHOSPHATIDYLINOSITOL-GLYCAN BIOSYNTHESIS CLASS F PROTEIN-RELATED"/>
    <property type="match status" value="1"/>
</dbReference>
<dbReference type="Gene3D" id="3.40.50.720">
    <property type="entry name" value="NAD(P)-binding Rossmann-like Domain"/>
    <property type="match status" value="1"/>
</dbReference>
<dbReference type="PRINTS" id="PR00081">
    <property type="entry name" value="GDHRDH"/>
</dbReference>
<dbReference type="VEuPathDB" id="VectorBase:LLONM1_009096"/>
<comment type="pathway">
    <text evidence="1">Cofactor metabolism; retinol metabolism.</text>
</comment>
<dbReference type="InterPro" id="IPR036291">
    <property type="entry name" value="NAD(P)-bd_dom_sf"/>
</dbReference>
<keyword evidence="8" id="KW-0812">Transmembrane</keyword>
<keyword evidence="3" id="KW-0521">NADP</keyword>
<dbReference type="GO" id="GO:0052650">
    <property type="term" value="F:all-trans-retinol dehydrogenase (NADP+) activity"/>
    <property type="evidence" value="ECO:0007669"/>
    <property type="project" value="UniProtKB-EC"/>
</dbReference>
<accession>A0A7G3AH56</accession>
<evidence type="ECO:0000256" key="8">
    <source>
        <dbReference type="SAM" id="Phobius"/>
    </source>
</evidence>
<dbReference type="PRINTS" id="PR00080">
    <property type="entry name" value="SDRFAMILY"/>
</dbReference>
<evidence type="ECO:0000256" key="4">
    <source>
        <dbReference type="ARBA" id="ARBA00023002"/>
    </source>
</evidence>
<feature type="transmembrane region" description="Helical" evidence="8">
    <location>
        <begin position="6"/>
        <end position="26"/>
    </location>
</feature>
<evidence type="ECO:0000256" key="6">
    <source>
        <dbReference type="ARBA" id="ARBA00050568"/>
    </source>
</evidence>
<dbReference type="EC" id="1.1.1.300" evidence="2"/>